<dbReference type="PANTHER" id="PTHR43204:SF1">
    <property type="entry name" value="ABC TRANSPORTER I FAMILY MEMBER 6, CHLOROPLASTIC"/>
    <property type="match status" value="1"/>
</dbReference>
<sequence>MNTILEIKNLKAKTVDDGTLILKGVNLKINEGEIHAIMGPNGSGKSTLSNVIMGSPKYEVVEGDILFKGKSILGLSTDQRAKLGLFMSFQSPESVDGVKMRQFLLNSYRNINTEDEITALKLNKKILNFSDTVKLNKDFLNRYVNTGFSGGERKKSEILQMGLLNPSLSILDEIDSGLDVDALKIVSESINKFKTEKMGILMITHYQRILNYVTPDFVHVYANGTIVKTGDATLAKEVEENGYAFLETVEE</sequence>
<dbReference type="Gene3D" id="3.40.50.300">
    <property type="entry name" value="P-loop containing nucleotide triphosphate hydrolases"/>
    <property type="match status" value="1"/>
</dbReference>
<dbReference type="EMBL" id="AP018712">
    <property type="protein sequence ID" value="BBE30518.1"/>
    <property type="molecule type" value="Genomic_DNA"/>
</dbReference>
<evidence type="ECO:0000259" key="4">
    <source>
        <dbReference type="PROSITE" id="PS50893"/>
    </source>
</evidence>
<dbReference type="RefSeq" id="WP_190615603.1">
    <property type="nucleotide sequence ID" value="NZ_AP018712.1"/>
</dbReference>
<name>A0A7G1G2J9_9BACT</name>
<reference evidence="5 6" key="1">
    <citation type="submission" date="2018-06" db="EMBL/GenBank/DDBJ databases">
        <title>Genome sequencing of Oceanotoga sp. sy52.</title>
        <authorList>
            <person name="Mori K."/>
        </authorList>
    </citation>
    <scope>NUCLEOTIDE SEQUENCE [LARGE SCALE GENOMIC DNA]</scope>
    <source>
        <strain evidence="6">sy52</strain>
    </source>
</reference>
<dbReference type="FunCoup" id="A0A7G1G2J9">
    <property type="interactions" value="314"/>
</dbReference>
<dbReference type="InterPro" id="IPR003439">
    <property type="entry name" value="ABC_transporter-like_ATP-bd"/>
</dbReference>
<evidence type="ECO:0000256" key="2">
    <source>
        <dbReference type="ARBA" id="ARBA00022741"/>
    </source>
</evidence>
<dbReference type="PROSITE" id="PS50893">
    <property type="entry name" value="ABC_TRANSPORTER_2"/>
    <property type="match status" value="1"/>
</dbReference>
<feature type="domain" description="ABC transporter" evidence="4">
    <location>
        <begin position="5"/>
        <end position="248"/>
    </location>
</feature>
<dbReference type="AlphaFoldDB" id="A0A7G1G2J9"/>
<dbReference type="PANTHER" id="PTHR43204">
    <property type="entry name" value="ABC TRANSPORTER I FAMILY MEMBER 6, CHLOROPLASTIC"/>
    <property type="match status" value="1"/>
</dbReference>
<accession>A0A7G1G2J9</accession>
<keyword evidence="2" id="KW-0547">Nucleotide-binding</keyword>
<dbReference type="CDD" id="cd03217">
    <property type="entry name" value="ABC_FeS_Assembly"/>
    <property type="match status" value="1"/>
</dbReference>
<dbReference type="InterPro" id="IPR010230">
    <property type="entry name" value="FeS-cluster_ATPase_SufC"/>
</dbReference>
<evidence type="ECO:0000313" key="6">
    <source>
        <dbReference type="Proteomes" id="UP000516361"/>
    </source>
</evidence>
<dbReference type="GO" id="GO:0016887">
    <property type="term" value="F:ATP hydrolysis activity"/>
    <property type="evidence" value="ECO:0007669"/>
    <property type="project" value="InterPro"/>
</dbReference>
<organism evidence="5 6">
    <name type="scientific">Tepiditoga spiralis</name>
    <dbReference type="NCBI Taxonomy" id="2108365"/>
    <lineage>
        <taxon>Bacteria</taxon>
        <taxon>Thermotogati</taxon>
        <taxon>Thermotogota</taxon>
        <taxon>Thermotogae</taxon>
        <taxon>Petrotogales</taxon>
        <taxon>Petrotogaceae</taxon>
        <taxon>Tepiditoga</taxon>
    </lineage>
</organism>
<proteinExistence type="inferred from homology"/>
<dbReference type="SUPFAM" id="SSF52540">
    <property type="entry name" value="P-loop containing nucleoside triphosphate hydrolases"/>
    <property type="match status" value="1"/>
</dbReference>
<gene>
    <name evidence="5" type="primary">sufC</name>
    <name evidence="5" type="ORF">OSSY52_06590</name>
</gene>
<evidence type="ECO:0000256" key="1">
    <source>
        <dbReference type="ARBA" id="ARBA00006216"/>
    </source>
</evidence>
<dbReference type="Pfam" id="PF00005">
    <property type="entry name" value="ABC_tran"/>
    <property type="match status" value="1"/>
</dbReference>
<dbReference type="InParanoid" id="A0A7G1G2J9"/>
<evidence type="ECO:0000256" key="3">
    <source>
        <dbReference type="ARBA" id="ARBA00022840"/>
    </source>
</evidence>
<dbReference type="KEGG" id="ocy:OSSY52_06590"/>
<keyword evidence="3 5" id="KW-0067">ATP-binding</keyword>
<keyword evidence="6" id="KW-1185">Reference proteome</keyword>
<dbReference type="NCBIfam" id="TIGR01978">
    <property type="entry name" value="sufC"/>
    <property type="match status" value="1"/>
</dbReference>
<dbReference type="InterPro" id="IPR027417">
    <property type="entry name" value="P-loop_NTPase"/>
</dbReference>
<dbReference type="Proteomes" id="UP000516361">
    <property type="component" value="Chromosome"/>
</dbReference>
<dbReference type="GO" id="GO:0005524">
    <property type="term" value="F:ATP binding"/>
    <property type="evidence" value="ECO:0007669"/>
    <property type="project" value="UniProtKB-KW"/>
</dbReference>
<comment type="similarity">
    <text evidence="1">Belongs to the ABC transporter superfamily. Ycf16 family.</text>
</comment>
<protein>
    <submittedName>
        <fullName evidence="5">ABC transporter ATP-binding protein</fullName>
    </submittedName>
</protein>
<evidence type="ECO:0000313" key="5">
    <source>
        <dbReference type="EMBL" id="BBE30518.1"/>
    </source>
</evidence>